<dbReference type="Proteomes" id="UP000887580">
    <property type="component" value="Unplaced"/>
</dbReference>
<name>A0AC35FH58_9BILA</name>
<evidence type="ECO:0000313" key="1">
    <source>
        <dbReference type="Proteomes" id="UP000887580"/>
    </source>
</evidence>
<evidence type="ECO:0000313" key="2">
    <source>
        <dbReference type="WBParaSite" id="PS1159_v2.g17468.t1"/>
    </source>
</evidence>
<accession>A0AC35FH58</accession>
<organism evidence="1 2">
    <name type="scientific">Panagrolaimus sp. PS1159</name>
    <dbReference type="NCBI Taxonomy" id="55785"/>
    <lineage>
        <taxon>Eukaryota</taxon>
        <taxon>Metazoa</taxon>
        <taxon>Ecdysozoa</taxon>
        <taxon>Nematoda</taxon>
        <taxon>Chromadorea</taxon>
        <taxon>Rhabditida</taxon>
        <taxon>Tylenchina</taxon>
        <taxon>Panagrolaimomorpha</taxon>
        <taxon>Panagrolaimoidea</taxon>
        <taxon>Panagrolaimidae</taxon>
        <taxon>Panagrolaimus</taxon>
    </lineage>
</organism>
<proteinExistence type="predicted"/>
<protein>
    <submittedName>
        <fullName evidence="2">BTB domain-containing protein</fullName>
    </submittedName>
</protein>
<reference evidence="2" key="1">
    <citation type="submission" date="2022-11" db="UniProtKB">
        <authorList>
            <consortium name="WormBaseParasite"/>
        </authorList>
    </citation>
    <scope>IDENTIFICATION</scope>
</reference>
<dbReference type="WBParaSite" id="PS1159_v2.g17468.t1">
    <property type="protein sequence ID" value="PS1159_v2.g17468.t1"/>
    <property type="gene ID" value="PS1159_v2.g17468"/>
</dbReference>
<sequence>MSLDPIQQRYKYFADQNVEEGHFDVIFQFGTYQDSECASVAEASVINNEPLLQLHAHSFVLWPSSKVFEKTLFGPLAHKGPIPIIRHTLNDFKEFLTFLYLGKCNISMDNVMTLVDLGEYYEVQLLKNKCDEFLTKFITFILTKNSTKIENVLKVYESLKVYSLKNAMKKVMEFVAKNTVDILKSVEFLTVKKETIFDIAKMKNLTAKQEELFEARIGLEFTLD</sequence>